<feature type="transmembrane region" description="Helical" evidence="1">
    <location>
        <begin position="124"/>
        <end position="144"/>
    </location>
</feature>
<name>A0A1Y2HD99_9FUNG</name>
<keyword evidence="1" id="KW-0472">Membrane</keyword>
<dbReference type="Proteomes" id="UP000193411">
    <property type="component" value="Unassembled WGS sequence"/>
</dbReference>
<dbReference type="EMBL" id="MCFL01000069">
    <property type="protein sequence ID" value="ORZ31032.1"/>
    <property type="molecule type" value="Genomic_DNA"/>
</dbReference>
<reference evidence="2 3" key="1">
    <citation type="submission" date="2016-07" db="EMBL/GenBank/DDBJ databases">
        <title>Pervasive Adenine N6-methylation of Active Genes in Fungi.</title>
        <authorList>
            <consortium name="DOE Joint Genome Institute"/>
            <person name="Mondo S.J."/>
            <person name="Dannebaum R.O."/>
            <person name="Kuo R.C."/>
            <person name="Labutti K."/>
            <person name="Haridas S."/>
            <person name="Kuo A."/>
            <person name="Salamov A."/>
            <person name="Ahrendt S.R."/>
            <person name="Lipzen A."/>
            <person name="Sullivan W."/>
            <person name="Andreopoulos W.B."/>
            <person name="Clum A."/>
            <person name="Lindquist E."/>
            <person name="Daum C."/>
            <person name="Ramamoorthy G.K."/>
            <person name="Gryganskyi A."/>
            <person name="Culley D."/>
            <person name="Magnuson J.K."/>
            <person name="James T.Y."/>
            <person name="O'Malley M.A."/>
            <person name="Stajich J.E."/>
            <person name="Spatafora J.W."/>
            <person name="Visel A."/>
            <person name="Grigoriev I.V."/>
        </authorList>
    </citation>
    <scope>NUCLEOTIDE SEQUENCE [LARGE SCALE GENOMIC DNA]</scope>
    <source>
        <strain evidence="2 3">PL171</strain>
    </source>
</reference>
<keyword evidence="1" id="KW-0812">Transmembrane</keyword>
<evidence type="ECO:0000313" key="2">
    <source>
        <dbReference type="EMBL" id="ORZ31032.1"/>
    </source>
</evidence>
<gene>
    <name evidence="2" type="ORF">BCR44DRAFT_95963</name>
</gene>
<protein>
    <submittedName>
        <fullName evidence="2">Uncharacterized protein</fullName>
    </submittedName>
</protein>
<comment type="caution">
    <text evidence="2">The sequence shown here is derived from an EMBL/GenBank/DDBJ whole genome shotgun (WGS) entry which is preliminary data.</text>
</comment>
<evidence type="ECO:0000313" key="3">
    <source>
        <dbReference type="Proteomes" id="UP000193411"/>
    </source>
</evidence>
<organism evidence="2 3">
    <name type="scientific">Catenaria anguillulae PL171</name>
    <dbReference type="NCBI Taxonomy" id="765915"/>
    <lineage>
        <taxon>Eukaryota</taxon>
        <taxon>Fungi</taxon>
        <taxon>Fungi incertae sedis</taxon>
        <taxon>Blastocladiomycota</taxon>
        <taxon>Blastocladiomycetes</taxon>
        <taxon>Blastocladiales</taxon>
        <taxon>Catenariaceae</taxon>
        <taxon>Catenaria</taxon>
    </lineage>
</organism>
<sequence>MGLHYIIKIRKEVSALRPTIATASLFQASADAIAAGGEAKAAAAAFSHGLVVVSTAAIPSSPSSPTLLIVPVDPGRLSSPSPIHTTATAGLAGNALDGPLTPSSFARGRSSTWLKRRKLKREKAVATGLCILLNMCIMVVFPIMHPYVNTQPKGTGDEDRTRSTSALFDSAFMLICQKLFAGTVTAAINQMTELVLSTSNNELQ</sequence>
<evidence type="ECO:0000256" key="1">
    <source>
        <dbReference type="SAM" id="Phobius"/>
    </source>
</evidence>
<keyword evidence="3" id="KW-1185">Reference proteome</keyword>
<proteinExistence type="predicted"/>
<dbReference type="AlphaFoldDB" id="A0A1Y2HD99"/>
<accession>A0A1Y2HD99</accession>
<keyword evidence="1" id="KW-1133">Transmembrane helix</keyword>